<feature type="region of interest" description="Disordered" evidence="1">
    <location>
        <begin position="61"/>
        <end position="82"/>
    </location>
</feature>
<dbReference type="Proteomes" id="UP001283361">
    <property type="component" value="Unassembled WGS sequence"/>
</dbReference>
<dbReference type="EMBL" id="JAWDGP010002895">
    <property type="protein sequence ID" value="KAK3778701.1"/>
    <property type="molecule type" value="Genomic_DNA"/>
</dbReference>
<comment type="caution">
    <text evidence="2">The sequence shown here is derived from an EMBL/GenBank/DDBJ whole genome shotgun (WGS) entry which is preliminary data.</text>
</comment>
<accession>A0AAE1A154</accession>
<protein>
    <submittedName>
        <fullName evidence="2">Uncharacterized protein</fullName>
    </submittedName>
</protein>
<sequence>MIIILIYGLESSDRLVDLTLLSRPDLNIEQRLSSQGGYHFGQPSSEFNTCRTTSDEMTGHLQWYNEGRPPPQYFTRTDHPAR</sequence>
<gene>
    <name evidence="2" type="ORF">RRG08_012974</name>
</gene>
<evidence type="ECO:0000313" key="3">
    <source>
        <dbReference type="Proteomes" id="UP001283361"/>
    </source>
</evidence>
<name>A0AAE1A154_9GAST</name>
<evidence type="ECO:0000256" key="1">
    <source>
        <dbReference type="SAM" id="MobiDB-lite"/>
    </source>
</evidence>
<dbReference type="AlphaFoldDB" id="A0AAE1A154"/>
<evidence type="ECO:0000313" key="2">
    <source>
        <dbReference type="EMBL" id="KAK3778701.1"/>
    </source>
</evidence>
<organism evidence="2 3">
    <name type="scientific">Elysia crispata</name>
    <name type="common">lettuce slug</name>
    <dbReference type="NCBI Taxonomy" id="231223"/>
    <lineage>
        <taxon>Eukaryota</taxon>
        <taxon>Metazoa</taxon>
        <taxon>Spiralia</taxon>
        <taxon>Lophotrochozoa</taxon>
        <taxon>Mollusca</taxon>
        <taxon>Gastropoda</taxon>
        <taxon>Heterobranchia</taxon>
        <taxon>Euthyneura</taxon>
        <taxon>Panpulmonata</taxon>
        <taxon>Sacoglossa</taxon>
        <taxon>Placobranchoidea</taxon>
        <taxon>Plakobranchidae</taxon>
        <taxon>Elysia</taxon>
    </lineage>
</organism>
<keyword evidence="3" id="KW-1185">Reference proteome</keyword>
<reference evidence="2" key="1">
    <citation type="journal article" date="2023" name="G3 (Bethesda)">
        <title>A reference genome for the long-term kleptoplast-retaining sea slug Elysia crispata morphotype clarki.</title>
        <authorList>
            <person name="Eastman K.E."/>
            <person name="Pendleton A.L."/>
            <person name="Shaikh M.A."/>
            <person name="Suttiyut T."/>
            <person name="Ogas R."/>
            <person name="Tomko P."/>
            <person name="Gavelis G."/>
            <person name="Widhalm J.R."/>
            <person name="Wisecaver J.H."/>
        </authorList>
    </citation>
    <scope>NUCLEOTIDE SEQUENCE</scope>
    <source>
        <strain evidence="2">ECLA1</strain>
    </source>
</reference>
<proteinExistence type="predicted"/>